<dbReference type="InterPro" id="IPR038636">
    <property type="entry name" value="Wzi_sf"/>
</dbReference>
<gene>
    <name evidence="4" type="ORF">CLV93_10512</name>
    <name evidence="3" type="ORF">JCM18694_18010</name>
</gene>
<dbReference type="RefSeq" id="WP_106542232.1">
    <property type="nucleotide sequence ID" value="NZ_BLAU01000001.1"/>
</dbReference>
<sequence>MKYFATIILLSISSVLFAQKSGFTPEFSTSFSSYASSGDDLPFWMTANQNGMFTMQNNTYQLLQAGLTRSLERDSAKTWGYMYGANFVYGYAGASDFQVNQYWAGLRYKWLVLRAGAKPEPIQYAGLSSTNGNMYWSNNSRPLPGVTLSTDGFIPFLFWKNWFSFKAEYQENFLRDNRYVMDSHLHHKSLYLRAQLPKNWSITAGLDHNVFWGGTSPDYGKLPGIKDYFRYILGMAGSKTALQTDILNAEGNTLGMYLLKVGKAYNNFSLTFYYNHPFEDRSGLEMANLRDGLWGLHYANVNRKAFLTDAVVEYMNTRNQSGSFHLVPDPTPTEPTRRHGRGRDNYFNNSVYRSGYVYQNRMMGTPFFIPNINSEGISTGFHSTRMWMQHFGLKGNLCTHLTWKTMLSWSRNFGQYGDPYPSPLNEFSFLAESRYHSSKLPFDVKFGVAGDYGDRFQKRIGAYAGIHYAF</sequence>
<feature type="region of interest" description="Disordered" evidence="1">
    <location>
        <begin position="323"/>
        <end position="344"/>
    </location>
</feature>
<dbReference type="AlphaFoldDB" id="A0A2P8CCD0"/>
<evidence type="ECO:0000256" key="1">
    <source>
        <dbReference type="SAM" id="MobiDB-lite"/>
    </source>
</evidence>
<evidence type="ECO:0000256" key="2">
    <source>
        <dbReference type="SAM" id="SignalP"/>
    </source>
</evidence>
<comment type="caution">
    <text evidence="4">The sequence shown here is derived from an EMBL/GenBank/DDBJ whole genome shotgun (WGS) entry which is preliminary data.</text>
</comment>
<accession>A0A2P8CCD0</accession>
<name>A0A2P8CCD0_9BACT</name>
<dbReference type="EMBL" id="BLAU01000001">
    <property type="protein sequence ID" value="GET21555.1"/>
    <property type="molecule type" value="Genomic_DNA"/>
</dbReference>
<proteinExistence type="predicted"/>
<reference evidence="4 5" key="1">
    <citation type="submission" date="2018-03" db="EMBL/GenBank/DDBJ databases">
        <title>Genomic Encyclopedia of Archaeal and Bacterial Type Strains, Phase II (KMG-II): from individual species to whole genera.</title>
        <authorList>
            <person name="Goeker M."/>
        </authorList>
    </citation>
    <scope>NUCLEOTIDE SEQUENCE [LARGE SCALE GENOMIC DNA]</scope>
    <source>
        <strain evidence="4 5">DSM 27267</strain>
    </source>
</reference>
<evidence type="ECO:0000313" key="3">
    <source>
        <dbReference type="EMBL" id="GET21555.1"/>
    </source>
</evidence>
<organism evidence="4 5">
    <name type="scientific">Prolixibacter denitrificans</name>
    <dbReference type="NCBI Taxonomy" id="1541063"/>
    <lineage>
        <taxon>Bacteria</taxon>
        <taxon>Pseudomonadati</taxon>
        <taxon>Bacteroidota</taxon>
        <taxon>Bacteroidia</taxon>
        <taxon>Marinilabiliales</taxon>
        <taxon>Prolixibacteraceae</taxon>
        <taxon>Prolixibacter</taxon>
    </lineage>
</organism>
<evidence type="ECO:0000313" key="4">
    <source>
        <dbReference type="EMBL" id="PSK82620.1"/>
    </source>
</evidence>
<dbReference type="EMBL" id="PYGC01000005">
    <property type="protein sequence ID" value="PSK82620.1"/>
    <property type="molecule type" value="Genomic_DNA"/>
</dbReference>
<dbReference type="Gene3D" id="2.40.160.130">
    <property type="entry name" value="Capsule assembly protein Wzi"/>
    <property type="match status" value="1"/>
</dbReference>
<evidence type="ECO:0000313" key="6">
    <source>
        <dbReference type="Proteomes" id="UP000396862"/>
    </source>
</evidence>
<dbReference type="Proteomes" id="UP000240621">
    <property type="component" value="Unassembled WGS sequence"/>
</dbReference>
<dbReference type="Proteomes" id="UP000396862">
    <property type="component" value="Unassembled WGS sequence"/>
</dbReference>
<reference evidence="3 6" key="2">
    <citation type="submission" date="2019-10" db="EMBL/GenBank/DDBJ databases">
        <title>Prolixibacter strains distinguished by the presence of nitrate reductase genes were adept at nitrate-dependent anaerobic corrosion of metallic iron and carbon steel.</title>
        <authorList>
            <person name="Iino T."/>
            <person name="Shono N."/>
            <person name="Ito K."/>
            <person name="Nakamura R."/>
            <person name="Sueoka K."/>
            <person name="Harayama S."/>
            <person name="Ohkuma M."/>
        </authorList>
    </citation>
    <scope>NUCLEOTIDE SEQUENCE [LARGE SCALE GENOMIC DNA]</scope>
    <source>
        <strain evidence="3 6">MIC1-1</strain>
    </source>
</reference>
<protein>
    <submittedName>
        <fullName evidence="4">Capsule assembly protein Wzi</fullName>
    </submittedName>
</protein>
<feature type="chain" id="PRO_5015129630" evidence="2">
    <location>
        <begin position="19"/>
        <end position="470"/>
    </location>
</feature>
<dbReference type="OrthoDB" id="596512at2"/>
<keyword evidence="2" id="KW-0732">Signal</keyword>
<keyword evidence="6" id="KW-1185">Reference proteome</keyword>
<evidence type="ECO:0000313" key="5">
    <source>
        <dbReference type="Proteomes" id="UP000240621"/>
    </source>
</evidence>
<feature type="signal peptide" evidence="2">
    <location>
        <begin position="1"/>
        <end position="18"/>
    </location>
</feature>